<evidence type="ECO:0000256" key="11">
    <source>
        <dbReference type="ARBA" id="ARBA00022679"/>
    </source>
</evidence>
<evidence type="ECO:0000256" key="7">
    <source>
        <dbReference type="ARBA" id="ARBA00007952"/>
    </source>
</evidence>
<keyword evidence="12" id="KW-0791">Threonine biosynthesis</keyword>
<keyword evidence="13" id="KW-0479">Metal-binding</keyword>
<comment type="cofactor">
    <cofactor evidence="1">
        <name>a metal cation</name>
        <dbReference type="ChEBI" id="CHEBI:25213"/>
    </cofactor>
</comment>
<dbReference type="Proteomes" id="UP001474120">
    <property type="component" value="Unassembled WGS sequence"/>
</dbReference>
<dbReference type="InterPro" id="IPR054352">
    <property type="entry name" value="ACT_Aspartokinase"/>
</dbReference>
<dbReference type="NCBIfam" id="TIGR00657">
    <property type="entry name" value="asp_kinases"/>
    <property type="match status" value="1"/>
</dbReference>
<dbReference type="SUPFAM" id="SSF53633">
    <property type="entry name" value="Carbamate kinase-like"/>
    <property type="match status" value="1"/>
</dbReference>
<evidence type="ECO:0000256" key="10">
    <source>
        <dbReference type="ARBA" id="ARBA00022605"/>
    </source>
</evidence>
<keyword evidence="15 28" id="KW-0418">Kinase</keyword>
<evidence type="ECO:0000256" key="3">
    <source>
        <dbReference type="ARBA" id="ARBA00004986"/>
    </source>
</evidence>
<evidence type="ECO:0000256" key="21">
    <source>
        <dbReference type="ARBA" id="ARBA00023154"/>
    </source>
</evidence>
<dbReference type="EC" id="2.7.2.4" evidence="28"/>
<dbReference type="PANTHER" id="PTHR43070:SF3">
    <property type="entry name" value="HOMOSERINE DEHYDROGENASE"/>
    <property type="match status" value="1"/>
</dbReference>
<dbReference type="EC" id="1.1.1.3" evidence="28"/>
<dbReference type="CDD" id="cd04243">
    <property type="entry name" value="AAK_AK-HSDH-like"/>
    <property type="match status" value="1"/>
</dbReference>
<dbReference type="CDD" id="cd04922">
    <property type="entry name" value="ACT_AKi-HSDH-ThrA_2"/>
    <property type="match status" value="1"/>
</dbReference>
<evidence type="ECO:0000256" key="26">
    <source>
        <dbReference type="ARBA" id="ARBA00048841"/>
    </source>
</evidence>
<dbReference type="InterPro" id="IPR036393">
    <property type="entry name" value="AceGlu_kinase-like_sf"/>
</dbReference>
<dbReference type="PANTHER" id="PTHR43070">
    <property type="match status" value="1"/>
</dbReference>
<evidence type="ECO:0000256" key="22">
    <source>
        <dbReference type="ARBA" id="ARBA00023167"/>
    </source>
</evidence>
<comment type="pathway">
    <text evidence="4">Amino-acid biosynthesis; L-threonine biosynthesis; L-threonine from L-aspartate: step 3/5.</text>
</comment>
<comment type="pathway">
    <text evidence="3">Amino-acid biosynthesis; L-methionine biosynthesis via de novo pathway; L-homoserine from L-aspartate: step 1/3.</text>
</comment>
<dbReference type="Gene3D" id="3.30.70.260">
    <property type="match status" value="1"/>
</dbReference>
<dbReference type="Pfam" id="PF22468">
    <property type="entry name" value="ACT_9"/>
    <property type="match status" value="2"/>
</dbReference>
<reference evidence="28 29" key="1">
    <citation type="submission" date="2024-04" db="EMBL/GenBank/DDBJ databases">
        <title>whole genome sequencing of Lutimonas vermicola strain IMCC1616.</title>
        <authorList>
            <person name="Bae S.S."/>
        </authorList>
    </citation>
    <scope>NUCLEOTIDE SEQUENCE [LARGE SCALE GENOMIC DNA]</scope>
    <source>
        <strain evidence="28 29">IMCC1616</strain>
    </source>
</reference>
<evidence type="ECO:0000256" key="13">
    <source>
        <dbReference type="ARBA" id="ARBA00022723"/>
    </source>
</evidence>
<dbReference type="Gene3D" id="3.30.360.10">
    <property type="entry name" value="Dihydrodipicolinate Reductase, domain 2"/>
    <property type="match status" value="1"/>
</dbReference>
<evidence type="ECO:0000256" key="19">
    <source>
        <dbReference type="ARBA" id="ARBA00023027"/>
    </source>
</evidence>
<dbReference type="InterPro" id="IPR001342">
    <property type="entry name" value="HDH_cat"/>
</dbReference>
<dbReference type="InterPro" id="IPR045865">
    <property type="entry name" value="ACT-like_dom_sf"/>
</dbReference>
<dbReference type="CDD" id="cd04921">
    <property type="entry name" value="ACT_AKi-HSDH-ThrA-like_1"/>
    <property type="match status" value="1"/>
</dbReference>
<organism evidence="28 29">
    <name type="scientific">Lutimonas vermicola</name>
    <dbReference type="NCBI Taxonomy" id="414288"/>
    <lineage>
        <taxon>Bacteria</taxon>
        <taxon>Pseudomonadati</taxon>
        <taxon>Bacteroidota</taxon>
        <taxon>Flavobacteriia</taxon>
        <taxon>Flavobacteriales</taxon>
        <taxon>Flavobacteriaceae</taxon>
        <taxon>Lutimonas</taxon>
    </lineage>
</organism>
<evidence type="ECO:0000256" key="23">
    <source>
        <dbReference type="ARBA" id="ARBA00023268"/>
    </source>
</evidence>
<keyword evidence="21" id="KW-0457">Lysine biosynthesis</keyword>
<evidence type="ECO:0000256" key="4">
    <source>
        <dbReference type="ARBA" id="ARBA00005056"/>
    </source>
</evidence>
<dbReference type="EMBL" id="JBCDNA010000001">
    <property type="protein sequence ID" value="MEL4454992.1"/>
    <property type="molecule type" value="Genomic_DNA"/>
</dbReference>
<evidence type="ECO:0000259" key="27">
    <source>
        <dbReference type="PROSITE" id="PS51671"/>
    </source>
</evidence>
<evidence type="ECO:0000256" key="16">
    <source>
        <dbReference type="ARBA" id="ARBA00022840"/>
    </source>
</evidence>
<dbReference type="PIRSF" id="PIRSF000727">
    <property type="entry name" value="ThrA"/>
    <property type="match status" value="1"/>
</dbReference>
<dbReference type="InterPro" id="IPR049638">
    <property type="entry name" value="AK-HD"/>
</dbReference>
<comment type="similarity">
    <text evidence="8">In the N-terminal section; belongs to the aspartokinase family.</text>
</comment>
<keyword evidence="10" id="KW-0028">Amino-acid biosynthesis</keyword>
<keyword evidence="22" id="KW-0486">Methionine biosynthesis</keyword>
<dbReference type="NCBIfam" id="NF006959">
    <property type="entry name" value="PRK09436.1"/>
    <property type="match status" value="1"/>
</dbReference>
<evidence type="ECO:0000256" key="14">
    <source>
        <dbReference type="ARBA" id="ARBA00022741"/>
    </source>
</evidence>
<evidence type="ECO:0000256" key="2">
    <source>
        <dbReference type="ARBA" id="ARBA00004766"/>
    </source>
</evidence>
<dbReference type="InterPro" id="IPR011147">
    <property type="entry name" value="Bifunc_Aspkin/hSer_DH"/>
</dbReference>
<evidence type="ECO:0000256" key="1">
    <source>
        <dbReference type="ARBA" id="ARBA00001920"/>
    </source>
</evidence>
<accession>A0ABU9L082</accession>
<proteinExistence type="inferred from homology"/>
<evidence type="ECO:0000256" key="25">
    <source>
        <dbReference type="ARBA" id="ARBA00048561"/>
    </source>
</evidence>
<gene>
    <name evidence="28" type="primary">thrA</name>
    <name evidence="28" type="ORF">AABB81_03740</name>
</gene>
<dbReference type="Pfam" id="PF00742">
    <property type="entry name" value="Homoserine_dh"/>
    <property type="match status" value="1"/>
</dbReference>
<evidence type="ECO:0000256" key="6">
    <source>
        <dbReference type="ARBA" id="ARBA00005139"/>
    </source>
</evidence>
<comment type="subunit">
    <text evidence="9">Homotetramer.</text>
</comment>
<dbReference type="InterPro" id="IPR036291">
    <property type="entry name" value="NAD(P)-bd_dom_sf"/>
</dbReference>
<dbReference type="RefSeq" id="WP_342158720.1">
    <property type="nucleotide sequence ID" value="NZ_JBCDNA010000001.1"/>
</dbReference>
<evidence type="ECO:0000256" key="5">
    <source>
        <dbReference type="ARBA" id="ARBA00005062"/>
    </source>
</evidence>
<evidence type="ECO:0000256" key="9">
    <source>
        <dbReference type="ARBA" id="ARBA00011881"/>
    </source>
</evidence>
<feature type="domain" description="ACT" evidence="27">
    <location>
        <begin position="398"/>
        <end position="476"/>
    </location>
</feature>
<dbReference type="GO" id="GO:0004412">
    <property type="term" value="F:homoserine dehydrogenase activity"/>
    <property type="evidence" value="ECO:0007669"/>
    <property type="project" value="UniProtKB-EC"/>
</dbReference>
<comment type="pathway">
    <text evidence="5">Amino-acid biosynthesis; L-methionine biosynthesis via de novo pathway; L-homoserine from L-aspartate: step 3/3.</text>
</comment>
<sequence>MIVSKFGGTSVGSAENIKKVIHIVQKKSQKTAVVVSALGGITNLLIKASDLALKNNESYQEIVDQIEQRHFSTIEGLLHHDNQTVCKAEVAKRLNNLKEVLHGVALLNDLSNKTSARIIGLGELLSSFIIYHAMLQEKLNVKLIDSRDIIKTNDHYLNAQVHFTETYDLISKSLSSKDNNIFLLPGFIASNKNGETTTLGRGGSDFTAAIVANAISASTLEIWTDVSGMYTANPQLVKQAYPIEEISFQEAMELSHFGAKVLYPPTIQPVLDKRIPILIKNTLAPEDKGTLITEKSLVTGSIVKGISHIEDIALLTLEGNGMVGVPGISKRLFGALAENQINVKFITQASSEHSICIAIDISESELAKRAVDDEFEYEIIQHKINPLIIEDELAIIALVGDNMKSHQGISGKMFSELGTNNVNIRAIAQGSTEKNISAVIRKKDVKKALNTLHAAFFEDQIKQINLFVVGIGNVGSKLLDQILSQYSYLLEKLHLQLRVVAIANSRKMLFRAEGIDLNVWQEQLDSQGVVSDMKTFMTEMNALNLRNSVFVDNTANHKVPGFYAECLSSSVAVVACNKIACSSNYDNYRQLKYLSRKYKAPFLFETNVGAGLPVIDTLNNLIASGDRITEIQAVLSGSLNFIFNHFDAEHSFYEVVKQAGIEGYTEPDPRIDLSGVDVMRKILILMRESGMPCELEDIKNDSFLPKASLEAGSVADFMETLKSGAGHFEALRKEAEELNCRLKYLASFKNGSAKVGLQHIPKDHPFYNLDGKDNIVLFYTDRYKDQPLIIKGAGAGAAVTASGIFGDIIRTGNK</sequence>
<dbReference type="Pfam" id="PF03447">
    <property type="entry name" value="NAD_binding_3"/>
    <property type="match status" value="1"/>
</dbReference>
<keyword evidence="14" id="KW-0547">Nucleotide-binding</keyword>
<dbReference type="InterPro" id="IPR002912">
    <property type="entry name" value="ACT_dom"/>
</dbReference>
<dbReference type="InterPro" id="IPR018042">
    <property type="entry name" value="Aspartate_kinase_CS"/>
</dbReference>
<comment type="pathway">
    <text evidence="2">Amino-acid biosynthesis; L-lysine biosynthesis via DAP pathway; (S)-tetrahydrodipicolinate from L-aspartate: step 1/4.</text>
</comment>
<comment type="similarity">
    <text evidence="7">In the C-terminal section; belongs to the homoserine dehydrogenase family.</text>
</comment>
<evidence type="ECO:0000256" key="17">
    <source>
        <dbReference type="ARBA" id="ARBA00022857"/>
    </source>
</evidence>
<dbReference type="InterPro" id="IPR001048">
    <property type="entry name" value="Asp/Glu/Uridylate_kinase"/>
</dbReference>
<keyword evidence="23" id="KW-0511">Multifunctional enzyme</keyword>
<evidence type="ECO:0000256" key="20">
    <source>
        <dbReference type="ARBA" id="ARBA00023053"/>
    </source>
</evidence>
<dbReference type="InterPro" id="IPR042199">
    <property type="entry name" value="AsparK_Bifunc_asparK/hSer_DH"/>
</dbReference>
<dbReference type="Pfam" id="PF00696">
    <property type="entry name" value="AA_kinase"/>
    <property type="match status" value="1"/>
</dbReference>
<dbReference type="PROSITE" id="PS51671">
    <property type="entry name" value="ACT"/>
    <property type="match status" value="1"/>
</dbReference>
<dbReference type="SUPFAM" id="SSF55021">
    <property type="entry name" value="ACT-like"/>
    <property type="match status" value="2"/>
</dbReference>
<protein>
    <submittedName>
        <fullName evidence="28">Bifunctional aspartate kinase/homoserine dehydrogenase I</fullName>
        <ecNumber evidence="28">1.1.1.3</ecNumber>
        <ecNumber evidence="28">2.7.2.4</ecNumber>
    </submittedName>
</protein>
<evidence type="ECO:0000313" key="28">
    <source>
        <dbReference type="EMBL" id="MEL4454992.1"/>
    </source>
</evidence>
<dbReference type="Gene3D" id="3.40.1160.10">
    <property type="entry name" value="Acetylglutamate kinase-like"/>
    <property type="match status" value="1"/>
</dbReference>
<name>A0ABU9L082_9FLAO</name>
<evidence type="ECO:0000256" key="24">
    <source>
        <dbReference type="ARBA" id="ARBA00044938"/>
    </source>
</evidence>
<dbReference type="Gene3D" id="1.20.120.1320">
    <property type="entry name" value="Aspartokinase, catalytic domain"/>
    <property type="match status" value="1"/>
</dbReference>
<dbReference type="PROSITE" id="PS00324">
    <property type="entry name" value="ASPARTOKINASE"/>
    <property type="match status" value="1"/>
</dbReference>
<dbReference type="Gene3D" id="3.30.2130.10">
    <property type="entry name" value="VC0802-like"/>
    <property type="match status" value="1"/>
</dbReference>
<dbReference type="InterPro" id="IPR001341">
    <property type="entry name" value="Asp_kinase"/>
</dbReference>
<dbReference type="SUPFAM" id="SSF55347">
    <property type="entry name" value="Glyceraldehyde-3-phosphate dehydrogenase-like, C-terminal domain"/>
    <property type="match status" value="1"/>
</dbReference>
<keyword evidence="16" id="KW-0067">ATP-binding</keyword>
<comment type="pathway">
    <text evidence="6">Amino-acid biosynthesis; L-threonine biosynthesis; L-threonine from L-aspartate: step 1/5.</text>
</comment>
<evidence type="ECO:0000256" key="12">
    <source>
        <dbReference type="ARBA" id="ARBA00022697"/>
    </source>
</evidence>
<comment type="function">
    <text evidence="24">Bifunctional aspartate kinase and homoserine dehydrogenase that catalyzes the first and the third steps toward the synthesis of lysine, methionine and threonine from aspartate.</text>
</comment>
<dbReference type="InterPro" id="IPR005106">
    <property type="entry name" value="Asp/hSer_DH_NAD-bd"/>
</dbReference>
<comment type="catalytic activity">
    <reaction evidence="26">
        <text>L-homoserine + NADP(+) = L-aspartate 4-semialdehyde + NADPH + H(+)</text>
        <dbReference type="Rhea" id="RHEA:15761"/>
        <dbReference type="ChEBI" id="CHEBI:15378"/>
        <dbReference type="ChEBI" id="CHEBI:57476"/>
        <dbReference type="ChEBI" id="CHEBI:57783"/>
        <dbReference type="ChEBI" id="CHEBI:58349"/>
        <dbReference type="ChEBI" id="CHEBI:537519"/>
        <dbReference type="EC" id="1.1.1.3"/>
    </reaction>
    <physiologicalReaction direction="right-to-left" evidence="26">
        <dbReference type="Rhea" id="RHEA:15763"/>
    </physiologicalReaction>
</comment>
<keyword evidence="17" id="KW-0521">NADP</keyword>
<keyword evidence="29" id="KW-1185">Reference proteome</keyword>
<dbReference type="SUPFAM" id="SSF51735">
    <property type="entry name" value="NAD(P)-binding Rossmann-fold domains"/>
    <property type="match status" value="1"/>
</dbReference>
<dbReference type="InterPro" id="IPR019811">
    <property type="entry name" value="HDH_CS"/>
</dbReference>
<dbReference type="GO" id="GO:0004072">
    <property type="term" value="F:aspartate kinase activity"/>
    <property type="evidence" value="ECO:0007669"/>
    <property type="project" value="UniProtKB-EC"/>
</dbReference>
<keyword evidence="18 28" id="KW-0560">Oxidoreductase</keyword>
<dbReference type="Gene3D" id="3.40.50.720">
    <property type="entry name" value="NAD(P)-binding Rossmann-like Domain"/>
    <property type="match status" value="1"/>
</dbReference>
<dbReference type="PROSITE" id="PS01042">
    <property type="entry name" value="HOMOSER_DHGENASE"/>
    <property type="match status" value="1"/>
</dbReference>
<comment type="catalytic activity">
    <reaction evidence="25">
        <text>L-aspartate + ATP = 4-phospho-L-aspartate + ADP</text>
        <dbReference type="Rhea" id="RHEA:23776"/>
        <dbReference type="ChEBI" id="CHEBI:29991"/>
        <dbReference type="ChEBI" id="CHEBI:30616"/>
        <dbReference type="ChEBI" id="CHEBI:57535"/>
        <dbReference type="ChEBI" id="CHEBI:456216"/>
        <dbReference type="EC" id="2.7.2.4"/>
    </reaction>
    <physiologicalReaction direction="left-to-right" evidence="25">
        <dbReference type="Rhea" id="RHEA:23777"/>
    </physiologicalReaction>
</comment>
<evidence type="ECO:0000256" key="15">
    <source>
        <dbReference type="ARBA" id="ARBA00022777"/>
    </source>
</evidence>
<keyword evidence="11 28" id="KW-0808">Transferase</keyword>
<keyword evidence="19" id="KW-0520">NAD</keyword>
<comment type="caution">
    <text evidence="28">The sequence shown here is derived from an EMBL/GenBank/DDBJ whole genome shotgun (WGS) entry which is preliminary data.</text>
</comment>
<evidence type="ECO:0000313" key="29">
    <source>
        <dbReference type="Proteomes" id="UP001474120"/>
    </source>
</evidence>
<keyword evidence="20" id="KW-0915">Sodium</keyword>
<evidence type="ECO:0000256" key="18">
    <source>
        <dbReference type="ARBA" id="ARBA00023002"/>
    </source>
</evidence>
<evidence type="ECO:0000256" key="8">
    <source>
        <dbReference type="ARBA" id="ARBA00010046"/>
    </source>
</evidence>